<keyword evidence="7 11" id="KW-0808">Transferase</keyword>
<evidence type="ECO:0000256" key="10">
    <source>
        <dbReference type="ARBA" id="ARBA00047481"/>
    </source>
</evidence>
<proteinExistence type="inferred from homology"/>
<evidence type="ECO:0000256" key="7">
    <source>
        <dbReference type="ARBA" id="ARBA00022679"/>
    </source>
</evidence>
<evidence type="ECO:0000256" key="1">
    <source>
        <dbReference type="ARBA" id="ARBA00001933"/>
    </source>
</evidence>
<evidence type="ECO:0000256" key="11">
    <source>
        <dbReference type="HAMAP-Rule" id="MF_01023"/>
    </source>
</evidence>
<comment type="cofactor">
    <cofactor evidence="1 11">
        <name>pyridoxal 5'-phosphate</name>
        <dbReference type="ChEBI" id="CHEBI:597326"/>
    </cofactor>
</comment>
<accession>A0A9J6NVE9</accession>
<dbReference type="AlphaFoldDB" id="A0A9J6NVE9"/>
<reference evidence="13" key="1">
    <citation type="journal article" date="2021" name="mSystems">
        <title>Bacteria and Archaea Synergistically Convert Glycine Betaine to Biogenic Methane in the Formosa Cold Seep of the South China Sea.</title>
        <authorList>
            <person name="Li L."/>
            <person name="Zhang W."/>
            <person name="Zhang S."/>
            <person name="Song L."/>
            <person name="Sun Q."/>
            <person name="Zhang H."/>
            <person name="Xiang H."/>
            <person name="Dong X."/>
        </authorList>
    </citation>
    <scope>NUCLEOTIDE SEQUENCE</scope>
    <source>
        <strain evidence="13">ZWT</strain>
    </source>
</reference>
<dbReference type="GO" id="GO:0000105">
    <property type="term" value="P:L-histidine biosynthetic process"/>
    <property type="evidence" value="ECO:0007669"/>
    <property type="project" value="UniProtKB-UniRule"/>
</dbReference>
<comment type="pathway">
    <text evidence="2 11">Amino-acid biosynthesis; L-histidine biosynthesis; L-histidine from 5-phospho-alpha-D-ribose 1-diphosphate: step 7/9.</text>
</comment>
<dbReference type="EC" id="2.6.1.9" evidence="11"/>
<evidence type="ECO:0000259" key="12">
    <source>
        <dbReference type="Pfam" id="PF00155"/>
    </source>
</evidence>
<comment type="catalytic activity">
    <reaction evidence="10 11">
        <text>L-histidinol phosphate + 2-oxoglutarate = 3-(imidazol-4-yl)-2-oxopropyl phosphate + L-glutamate</text>
        <dbReference type="Rhea" id="RHEA:23744"/>
        <dbReference type="ChEBI" id="CHEBI:16810"/>
        <dbReference type="ChEBI" id="CHEBI:29985"/>
        <dbReference type="ChEBI" id="CHEBI:57766"/>
        <dbReference type="ChEBI" id="CHEBI:57980"/>
        <dbReference type="EC" id="2.6.1.9"/>
    </reaction>
</comment>
<gene>
    <name evidence="11" type="primary">hisC</name>
    <name evidence="13" type="ORF">KDK92_01735</name>
</gene>
<keyword evidence="9 11" id="KW-0368">Histidine biosynthesis</keyword>
<feature type="domain" description="Aminotransferase class I/classII large" evidence="12">
    <location>
        <begin position="32"/>
        <end position="356"/>
    </location>
</feature>
<dbReference type="InterPro" id="IPR015422">
    <property type="entry name" value="PyrdxlP-dep_Trfase_small"/>
</dbReference>
<dbReference type="PANTHER" id="PTHR43643:SF6">
    <property type="entry name" value="HISTIDINOL-PHOSPHATE AMINOTRANSFERASE"/>
    <property type="match status" value="1"/>
</dbReference>
<evidence type="ECO:0000313" key="14">
    <source>
        <dbReference type="Proteomes" id="UP001056429"/>
    </source>
</evidence>
<dbReference type="InterPro" id="IPR004839">
    <property type="entry name" value="Aminotransferase_I/II_large"/>
</dbReference>
<dbReference type="GO" id="GO:0030170">
    <property type="term" value="F:pyridoxal phosphate binding"/>
    <property type="evidence" value="ECO:0007669"/>
    <property type="project" value="InterPro"/>
</dbReference>
<evidence type="ECO:0000313" key="13">
    <source>
        <dbReference type="EMBL" id="MCM1988442.1"/>
    </source>
</evidence>
<dbReference type="InterPro" id="IPR015421">
    <property type="entry name" value="PyrdxlP-dep_Trfase_major"/>
</dbReference>
<evidence type="ECO:0000256" key="3">
    <source>
        <dbReference type="ARBA" id="ARBA00007970"/>
    </source>
</evidence>
<evidence type="ECO:0000256" key="8">
    <source>
        <dbReference type="ARBA" id="ARBA00022898"/>
    </source>
</evidence>
<dbReference type="PANTHER" id="PTHR43643">
    <property type="entry name" value="HISTIDINOL-PHOSPHATE AMINOTRANSFERASE 2"/>
    <property type="match status" value="1"/>
</dbReference>
<protein>
    <recommendedName>
        <fullName evidence="11">Histidinol-phosphate aminotransferase</fullName>
        <ecNumber evidence="11">2.6.1.9</ecNumber>
    </recommendedName>
    <alternativeName>
        <fullName evidence="11">Imidazole acetol-phosphate transaminase</fullName>
    </alternativeName>
</protein>
<keyword evidence="14" id="KW-1185">Reference proteome</keyword>
<dbReference type="InterPro" id="IPR001917">
    <property type="entry name" value="Aminotrans_II_pyridoxalP_BS"/>
</dbReference>
<reference evidence="13" key="2">
    <citation type="submission" date="2021-04" db="EMBL/GenBank/DDBJ databases">
        <authorList>
            <person name="Dong X."/>
        </authorList>
    </citation>
    <scope>NUCLEOTIDE SEQUENCE</scope>
    <source>
        <strain evidence="13">ZWT</strain>
    </source>
</reference>
<dbReference type="PROSITE" id="PS00599">
    <property type="entry name" value="AA_TRANSFER_CLASS_2"/>
    <property type="match status" value="1"/>
</dbReference>
<keyword evidence="8 11" id="KW-0663">Pyridoxal phosphate</keyword>
<dbReference type="Gene3D" id="3.40.640.10">
    <property type="entry name" value="Type I PLP-dependent aspartate aminotransferase-like (Major domain)"/>
    <property type="match status" value="1"/>
</dbReference>
<comment type="similarity">
    <text evidence="3 11">Belongs to the class-II pyridoxal-phosphate-dependent aminotransferase family. Histidinol-phosphate aminotransferase subfamily.</text>
</comment>
<dbReference type="Proteomes" id="UP001056429">
    <property type="component" value="Unassembled WGS sequence"/>
</dbReference>
<comment type="caution">
    <text evidence="13">The sequence shown here is derived from an EMBL/GenBank/DDBJ whole genome shotgun (WGS) entry which is preliminary data.</text>
</comment>
<evidence type="ECO:0000256" key="5">
    <source>
        <dbReference type="ARBA" id="ARBA00022576"/>
    </source>
</evidence>
<dbReference type="InterPro" id="IPR015424">
    <property type="entry name" value="PyrdxlP-dep_Trfase"/>
</dbReference>
<organism evidence="13 14">
    <name type="scientific">Oceanirhabdus seepicola</name>
    <dbReference type="NCBI Taxonomy" id="2828781"/>
    <lineage>
        <taxon>Bacteria</taxon>
        <taxon>Bacillati</taxon>
        <taxon>Bacillota</taxon>
        <taxon>Clostridia</taxon>
        <taxon>Eubacteriales</taxon>
        <taxon>Clostridiaceae</taxon>
        <taxon>Oceanirhabdus</taxon>
    </lineage>
</organism>
<sequence length="361" mass="40790">MALKIRKEILNLGVYKAGKPISEVKRELGLDDVIKLASNENPFGCSQKAKDALRGIVDESYMYPDAGNFQLKSNIAEELNVRHEQVFCSTGSDALIKVICNTFIEEGDESIMAEITFPRYEASVKLMGGKCIKVPMKNNGLDIEEMVNCINEKTKIIWFCNPNNPTGTTFNKSEFNKVLSKIPDHVLIVMDEAYIEYVTSENFPDSLDYISDYPNMITLRTFSKAYGLASLRVGYGIASEELVGYFNRVIGPFDVNLYAQTAAALAIKDNEFLQMVYDKNKEGKEYLYNEFDSMGLEYAVSDANFVFVNVETDTVQLFDNLLKRGVIIRPGHLLGTPEWIRVSIGTMEQNKRFIKELKDIL</sequence>
<evidence type="ECO:0000256" key="4">
    <source>
        <dbReference type="ARBA" id="ARBA00011738"/>
    </source>
</evidence>
<dbReference type="InterPro" id="IPR005861">
    <property type="entry name" value="HisP_aminotrans"/>
</dbReference>
<dbReference type="HAMAP" id="MF_01023">
    <property type="entry name" value="HisC_aminotrans_2"/>
    <property type="match status" value="1"/>
</dbReference>
<dbReference type="RefSeq" id="WP_250857309.1">
    <property type="nucleotide sequence ID" value="NZ_JAGSOJ010000001.1"/>
</dbReference>
<dbReference type="Pfam" id="PF00155">
    <property type="entry name" value="Aminotran_1_2"/>
    <property type="match status" value="1"/>
</dbReference>
<dbReference type="Gene3D" id="3.90.1150.10">
    <property type="entry name" value="Aspartate Aminotransferase, domain 1"/>
    <property type="match status" value="1"/>
</dbReference>
<dbReference type="SUPFAM" id="SSF53383">
    <property type="entry name" value="PLP-dependent transferases"/>
    <property type="match status" value="1"/>
</dbReference>
<dbReference type="NCBIfam" id="TIGR01141">
    <property type="entry name" value="hisC"/>
    <property type="match status" value="1"/>
</dbReference>
<evidence type="ECO:0000256" key="9">
    <source>
        <dbReference type="ARBA" id="ARBA00023102"/>
    </source>
</evidence>
<dbReference type="InterPro" id="IPR050106">
    <property type="entry name" value="HistidinolP_aminotransfase"/>
</dbReference>
<comment type="subunit">
    <text evidence="4 11">Homodimer.</text>
</comment>
<name>A0A9J6NVE9_9CLOT</name>
<feature type="modified residue" description="N6-(pyridoxal phosphate)lysine" evidence="11">
    <location>
        <position position="224"/>
    </location>
</feature>
<dbReference type="CDD" id="cd00609">
    <property type="entry name" value="AAT_like"/>
    <property type="match status" value="1"/>
</dbReference>
<evidence type="ECO:0000256" key="6">
    <source>
        <dbReference type="ARBA" id="ARBA00022605"/>
    </source>
</evidence>
<dbReference type="GO" id="GO:0004400">
    <property type="term" value="F:histidinol-phosphate transaminase activity"/>
    <property type="evidence" value="ECO:0007669"/>
    <property type="project" value="UniProtKB-UniRule"/>
</dbReference>
<keyword evidence="6 11" id="KW-0028">Amino-acid biosynthesis</keyword>
<evidence type="ECO:0000256" key="2">
    <source>
        <dbReference type="ARBA" id="ARBA00005011"/>
    </source>
</evidence>
<dbReference type="EMBL" id="JAGSOJ010000001">
    <property type="protein sequence ID" value="MCM1988442.1"/>
    <property type="molecule type" value="Genomic_DNA"/>
</dbReference>
<keyword evidence="5 11" id="KW-0032">Aminotransferase</keyword>